<organism evidence="2 3">
    <name type="scientific">Onchocerca volvulus</name>
    <dbReference type="NCBI Taxonomy" id="6282"/>
    <lineage>
        <taxon>Eukaryota</taxon>
        <taxon>Metazoa</taxon>
        <taxon>Ecdysozoa</taxon>
        <taxon>Nematoda</taxon>
        <taxon>Chromadorea</taxon>
        <taxon>Rhabditida</taxon>
        <taxon>Spirurina</taxon>
        <taxon>Spiruromorpha</taxon>
        <taxon>Filarioidea</taxon>
        <taxon>Onchocercidae</taxon>
        <taxon>Onchocerca</taxon>
    </lineage>
</organism>
<dbReference type="EMBL" id="CMVM020000020">
    <property type="status" value="NOT_ANNOTATED_CDS"/>
    <property type="molecule type" value="Genomic_DNA"/>
</dbReference>
<dbReference type="EnsemblMetazoa" id="OVOC258.1">
    <property type="protein sequence ID" value="OVOC258.1"/>
    <property type="gene ID" value="WBGene00237067"/>
</dbReference>
<proteinExistence type="predicted"/>
<keyword evidence="3" id="KW-1185">Reference proteome</keyword>
<evidence type="ECO:0000256" key="1">
    <source>
        <dbReference type="SAM" id="Phobius"/>
    </source>
</evidence>
<name>A0A8R1XS76_ONCVO</name>
<keyword evidence="1" id="KW-0812">Transmembrane</keyword>
<evidence type="ECO:0000313" key="2">
    <source>
        <dbReference type="EnsemblMetazoa" id="OVOC258.1"/>
    </source>
</evidence>
<evidence type="ECO:0000313" key="3">
    <source>
        <dbReference type="Proteomes" id="UP000024404"/>
    </source>
</evidence>
<dbReference type="Proteomes" id="UP000024404">
    <property type="component" value="Unassembled WGS sequence"/>
</dbReference>
<reference evidence="2" key="2">
    <citation type="submission" date="2022-06" db="UniProtKB">
        <authorList>
            <consortium name="EnsemblMetazoa"/>
        </authorList>
    </citation>
    <scope>IDENTIFICATION</scope>
</reference>
<keyword evidence="1" id="KW-1133">Transmembrane helix</keyword>
<reference evidence="3" key="1">
    <citation type="submission" date="2013-10" db="EMBL/GenBank/DDBJ databases">
        <title>Genome sequencing of Onchocerca volvulus.</title>
        <authorList>
            <person name="Cotton J."/>
            <person name="Tsai J."/>
            <person name="Stanley E."/>
            <person name="Tracey A."/>
            <person name="Holroyd N."/>
            <person name="Lustigman S."/>
            <person name="Berriman M."/>
        </authorList>
    </citation>
    <scope>NUCLEOTIDE SEQUENCE</scope>
</reference>
<dbReference type="AlphaFoldDB" id="A0A8R1XS76"/>
<protein>
    <submittedName>
        <fullName evidence="2">Uncharacterized protein</fullName>
    </submittedName>
</protein>
<keyword evidence="1" id="KW-0472">Membrane</keyword>
<accession>A0A8R1XS76</accession>
<feature type="transmembrane region" description="Helical" evidence="1">
    <location>
        <begin position="41"/>
        <end position="59"/>
    </location>
</feature>
<sequence>MGESSNLNSWKNFLAIAENYSVPHKHLVQLIIKHGILQVKLIIFLLVVVFNLLFLFLNLSQYDFMSMNEII</sequence>